<dbReference type="Pfam" id="PF00147">
    <property type="entry name" value="Fibrinogen_C"/>
    <property type="match status" value="1"/>
</dbReference>
<evidence type="ECO:0000313" key="2">
    <source>
        <dbReference type="Proteomes" id="UP000887566"/>
    </source>
</evidence>
<dbReference type="WBParaSite" id="PSAMB.scaffold5049size12789.g25776.t1">
    <property type="protein sequence ID" value="PSAMB.scaffold5049size12789.g25776.t1"/>
    <property type="gene ID" value="PSAMB.scaffold5049size12789.g25776"/>
</dbReference>
<protein>
    <submittedName>
        <fullName evidence="3">Fibrinogen C-terminal domain-containing protein</fullName>
    </submittedName>
</protein>
<proteinExistence type="predicted"/>
<accession>A0A914WQN8</accession>
<dbReference type="Gene3D" id="3.90.215.10">
    <property type="entry name" value="Gamma Fibrinogen, chain A, domain 1"/>
    <property type="match status" value="1"/>
</dbReference>
<reference evidence="3" key="1">
    <citation type="submission" date="2022-11" db="UniProtKB">
        <authorList>
            <consortium name="WormBaseParasite"/>
        </authorList>
    </citation>
    <scope>IDENTIFICATION</scope>
</reference>
<feature type="domain" description="Fibrinogen C-terminal" evidence="1">
    <location>
        <begin position="1"/>
        <end position="98"/>
    </location>
</feature>
<organism evidence="2 3">
    <name type="scientific">Plectus sambesii</name>
    <dbReference type="NCBI Taxonomy" id="2011161"/>
    <lineage>
        <taxon>Eukaryota</taxon>
        <taxon>Metazoa</taxon>
        <taxon>Ecdysozoa</taxon>
        <taxon>Nematoda</taxon>
        <taxon>Chromadorea</taxon>
        <taxon>Plectida</taxon>
        <taxon>Plectina</taxon>
        <taxon>Plectoidea</taxon>
        <taxon>Plectidae</taxon>
        <taxon>Plectus</taxon>
    </lineage>
</organism>
<dbReference type="InterPro" id="IPR036056">
    <property type="entry name" value="Fibrinogen-like_C"/>
</dbReference>
<dbReference type="GO" id="GO:0005615">
    <property type="term" value="C:extracellular space"/>
    <property type="evidence" value="ECO:0007669"/>
    <property type="project" value="TreeGrafter"/>
</dbReference>
<evidence type="ECO:0000313" key="3">
    <source>
        <dbReference type="WBParaSite" id="PSAMB.scaffold5049size12789.g25776.t1"/>
    </source>
</evidence>
<dbReference type="SMART" id="SM00186">
    <property type="entry name" value="FBG"/>
    <property type="match status" value="1"/>
</dbReference>
<dbReference type="Proteomes" id="UP000887566">
    <property type="component" value="Unplaced"/>
</dbReference>
<keyword evidence="2" id="KW-1185">Reference proteome</keyword>
<evidence type="ECO:0000259" key="1">
    <source>
        <dbReference type="PROSITE" id="PS51406"/>
    </source>
</evidence>
<dbReference type="InterPro" id="IPR050373">
    <property type="entry name" value="Fibrinogen_C-term_domain"/>
</dbReference>
<dbReference type="SUPFAM" id="SSF56496">
    <property type="entry name" value="Fibrinogen C-terminal domain-like"/>
    <property type="match status" value="1"/>
</dbReference>
<dbReference type="NCBIfam" id="NF040941">
    <property type="entry name" value="GGGWT_bact"/>
    <property type="match status" value="1"/>
</dbReference>
<dbReference type="InterPro" id="IPR002181">
    <property type="entry name" value="Fibrinogen_a/b/g_C_dom"/>
</dbReference>
<dbReference type="PANTHER" id="PTHR19143">
    <property type="entry name" value="FIBRINOGEN/TENASCIN/ANGIOPOEITIN"/>
    <property type="match status" value="1"/>
</dbReference>
<dbReference type="InterPro" id="IPR014716">
    <property type="entry name" value="Fibrinogen_a/b/g_C_1"/>
</dbReference>
<dbReference type="PROSITE" id="PS51406">
    <property type="entry name" value="FIBRINOGEN_C_2"/>
    <property type="match status" value="1"/>
</dbReference>
<name>A0A914WQN8_9BILA</name>
<dbReference type="AlphaFoldDB" id="A0A914WQN8"/>
<sequence length="218" mass="25144">MTDCYDWRSIGGASTDGIYQIRPPGMDSFDVWCDMTTDGGGWTVFQKRMDNCTTFWNRNWADYKSGFDGGLDRSYWLGLDRIHLLSTKDANITLRIDLYGNRCNHFYVYGCDPIAWWYGRGDDGLCSYYCLNGKYYPDDDGLDGTECCSKGYQTPLYYLYHYFLQLSTGPAVVRNAFQRLTVTVTIKRIGDQVDWTALGIADTPLSHERRLSKERVKF</sequence>